<comment type="similarity">
    <text evidence="2">Belongs to the FAD-binding oxidoreductase/transferase type 4 family.</text>
</comment>
<evidence type="ECO:0000256" key="3">
    <source>
        <dbReference type="ARBA" id="ARBA00022630"/>
    </source>
</evidence>
<dbReference type="GO" id="GO:0046872">
    <property type="term" value="F:metal ion binding"/>
    <property type="evidence" value="ECO:0007669"/>
    <property type="project" value="UniProtKB-KW"/>
</dbReference>
<dbReference type="PANTHER" id="PTHR11748">
    <property type="entry name" value="D-LACTATE DEHYDROGENASE"/>
    <property type="match status" value="1"/>
</dbReference>
<dbReference type="Pfam" id="PF13183">
    <property type="entry name" value="Fer4_8"/>
    <property type="match status" value="1"/>
</dbReference>
<dbReference type="OrthoDB" id="8522822at2"/>
<name>A0A1K2H5M1_9NEIS</name>
<evidence type="ECO:0000256" key="2">
    <source>
        <dbReference type="ARBA" id="ARBA00008000"/>
    </source>
</evidence>
<dbReference type="Proteomes" id="UP000186513">
    <property type="component" value="Unassembled WGS sequence"/>
</dbReference>
<dbReference type="InterPro" id="IPR036318">
    <property type="entry name" value="FAD-bd_PCMH-like_sf"/>
</dbReference>
<feature type="domain" description="FAD-binding PCMH-type" evidence="12">
    <location>
        <begin position="38"/>
        <end position="266"/>
    </location>
</feature>
<keyword evidence="5" id="KW-0274">FAD</keyword>
<accession>A0A1K2H5M1</accession>
<keyword evidence="6" id="KW-0809">Transit peptide</keyword>
<dbReference type="RefSeq" id="WP_072426784.1">
    <property type="nucleotide sequence ID" value="NZ_FPKR01000001.1"/>
</dbReference>
<sequence>MSTAHQRFCQALQGQLPAQRIITDPMLRLALGTDASFYRLIPEVVLRVESEAEVQTVLAAARAEQVGLTFRAAGTSLSGQAISDSVLVLLGDGWGGHQILREGAEIRLQPGVIGQQANDWLRPYGRKIGPDPASIASCKIGGIAANNASGMCCGTRDNSYHTLAGLRVILADGSVLDTTDAASVAAFRQQQAGLLAGLRALADEVHAQPALAERIRHKYRLKNTTGYGLNALLDFDDPIDMLSHLLIGSEGTLGFLARVDYRTVPEHPHKASALLLFDTLAACCHTVSALANAPVSAVELMDAKSLAAVADKLPELLGERAYAAGLLVEVRAPSAALLAEQIAAVEQTLAAFPLARHTGFSSEASDYEPWWAVRKGLFPAVGAVRTLGSTVVIEDVTFPVDKLAEGVAGLQGLFARFGYAEALLFGHALAGNLHIVFAPRFDAPAEVERYRALMDALVQLVAVEFGGALKGEHGTGRNMAPFVATEWGADGYAIMQRIKALLDPKGILNPGVLLNADPDIHLKHLKPMPAANPLVDKCIECGFCEAACPAHGYTLSPRQRIVVWRQLQAWRNDPQQAKERTRWLAQYRQRGIASCAATGMCASRCPVGIDTGALMQALRGPSRAPLLASQLAQQYRLVSAGARLGLHGWQWAGRLLGRARLARLNQAAHRRWPTIPLLPITLSPAQPLKLSPVPGGEPVVVFPSCPNRVLAGSDGQHSELAATLRVLTRAGFSPRLPEQYAGLCCGQPFASKNAHVAADAALARSNAALLAASEQGRLPIYLDNGPCGLRLIAAQQAGQLDARLQLHAAPSFLYRQVLPRLALRKTARLALHVPCSISKQGGAGELRALAGALAEQVVESGVACCGFAGDKGLSQPELNQHALREVAARQQGCSGGISASRTCQIGLSTHAGLVYDGVEVWLDRLSAPNLS</sequence>
<keyword evidence="3" id="KW-0285">Flavoprotein</keyword>
<comment type="cofactor">
    <cofactor evidence="1">
        <name>FAD</name>
        <dbReference type="ChEBI" id="CHEBI:57692"/>
    </cofactor>
</comment>
<dbReference type="FunFam" id="1.10.45.10:FF:000001">
    <property type="entry name" value="D-lactate dehydrogenase mitochondrial"/>
    <property type="match status" value="1"/>
</dbReference>
<dbReference type="PANTHER" id="PTHR11748:SF111">
    <property type="entry name" value="D-LACTATE DEHYDROGENASE, MITOCHONDRIAL-RELATED"/>
    <property type="match status" value="1"/>
</dbReference>
<dbReference type="Gene3D" id="1.10.45.10">
    <property type="entry name" value="Vanillyl-alcohol Oxidase, Chain A, domain 4"/>
    <property type="match status" value="1"/>
</dbReference>
<dbReference type="GO" id="GO:1903457">
    <property type="term" value="P:lactate catabolic process"/>
    <property type="evidence" value="ECO:0007669"/>
    <property type="project" value="TreeGrafter"/>
</dbReference>
<dbReference type="Gene3D" id="1.10.1060.10">
    <property type="entry name" value="Alpha-helical ferredoxin"/>
    <property type="match status" value="1"/>
</dbReference>
<dbReference type="InterPro" id="IPR009051">
    <property type="entry name" value="Helical_ferredxn"/>
</dbReference>
<evidence type="ECO:0000256" key="7">
    <source>
        <dbReference type="ARBA" id="ARBA00023002"/>
    </source>
</evidence>
<dbReference type="InterPro" id="IPR004113">
    <property type="entry name" value="FAD-bd_oxidored_4_C"/>
</dbReference>
<dbReference type="InterPro" id="IPR016169">
    <property type="entry name" value="FAD-bd_PCMH_sub2"/>
</dbReference>
<dbReference type="EC" id="1.1.2.4" evidence="10"/>
<dbReference type="PROSITE" id="PS51387">
    <property type="entry name" value="FAD_PCMH"/>
    <property type="match status" value="1"/>
</dbReference>
<dbReference type="InterPro" id="IPR006094">
    <property type="entry name" value="Oxid_FAD_bind_N"/>
</dbReference>
<dbReference type="SUPFAM" id="SSF46548">
    <property type="entry name" value="alpha-helical ferredoxin"/>
    <property type="match status" value="1"/>
</dbReference>
<keyword evidence="8" id="KW-0408">Iron</keyword>
<evidence type="ECO:0000256" key="6">
    <source>
        <dbReference type="ARBA" id="ARBA00022946"/>
    </source>
</evidence>
<dbReference type="PROSITE" id="PS00198">
    <property type="entry name" value="4FE4S_FER_1"/>
    <property type="match status" value="1"/>
</dbReference>
<keyword evidence="14" id="KW-1185">Reference proteome</keyword>
<keyword evidence="7" id="KW-0560">Oxidoreductase</keyword>
<dbReference type="GO" id="GO:0008720">
    <property type="term" value="F:D-lactate dehydrogenase (NAD+) activity"/>
    <property type="evidence" value="ECO:0007669"/>
    <property type="project" value="TreeGrafter"/>
</dbReference>
<dbReference type="Pfam" id="PF01565">
    <property type="entry name" value="FAD_binding_4"/>
    <property type="match status" value="1"/>
</dbReference>
<dbReference type="InterPro" id="IPR016164">
    <property type="entry name" value="FAD-linked_Oxase-like_C"/>
</dbReference>
<evidence type="ECO:0000313" key="14">
    <source>
        <dbReference type="Proteomes" id="UP000186513"/>
    </source>
</evidence>
<dbReference type="GO" id="GO:0071949">
    <property type="term" value="F:FAD binding"/>
    <property type="evidence" value="ECO:0007669"/>
    <property type="project" value="InterPro"/>
</dbReference>
<protein>
    <recommendedName>
        <fullName evidence="10">D-lactate dehydrogenase (cytochrome)</fullName>
        <ecNumber evidence="10">1.1.2.4</ecNumber>
    </recommendedName>
</protein>
<evidence type="ECO:0000259" key="12">
    <source>
        <dbReference type="PROSITE" id="PS51387"/>
    </source>
</evidence>
<dbReference type="AlphaFoldDB" id="A0A1K2H5M1"/>
<proteinExistence type="inferred from homology"/>
<feature type="domain" description="4Fe-4S ferredoxin-type" evidence="11">
    <location>
        <begin position="527"/>
        <end position="558"/>
    </location>
</feature>
<dbReference type="Gene3D" id="3.30.465.10">
    <property type="match status" value="1"/>
</dbReference>
<dbReference type="SUPFAM" id="SSF56176">
    <property type="entry name" value="FAD-binding/transporter-associated domain-like"/>
    <property type="match status" value="1"/>
</dbReference>
<evidence type="ECO:0000256" key="9">
    <source>
        <dbReference type="ARBA" id="ARBA00023014"/>
    </source>
</evidence>
<dbReference type="GO" id="GO:0004458">
    <property type="term" value="F:D-lactate dehydrogenase (cytochrome) activity"/>
    <property type="evidence" value="ECO:0007669"/>
    <property type="project" value="UniProtKB-EC"/>
</dbReference>
<evidence type="ECO:0000256" key="10">
    <source>
        <dbReference type="ARBA" id="ARBA00038897"/>
    </source>
</evidence>
<keyword evidence="9" id="KW-0411">Iron-sulfur</keyword>
<evidence type="ECO:0000256" key="4">
    <source>
        <dbReference type="ARBA" id="ARBA00022723"/>
    </source>
</evidence>
<dbReference type="InterPro" id="IPR017900">
    <property type="entry name" value="4Fe4S_Fe_S_CS"/>
</dbReference>
<dbReference type="Pfam" id="PF02913">
    <property type="entry name" value="FAD-oxidase_C"/>
    <property type="match status" value="1"/>
</dbReference>
<dbReference type="InterPro" id="IPR017896">
    <property type="entry name" value="4Fe4S_Fe-S-bd"/>
</dbReference>
<evidence type="ECO:0000259" key="11">
    <source>
        <dbReference type="PROSITE" id="PS51379"/>
    </source>
</evidence>
<dbReference type="InterPro" id="IPR016167">
    <property type="entry name" value="FAD-bd_PCMH_sub1"/>
</dbReference>
<dbReference type="PROSITE" id="PS51379">
    <property type="entry name" value="4FE4S_FER_2"/>
    <property type="match status" value="1"/>
</dbReference>
<evidence type="ECO:0000256" key="8">
    <source>
        <dbReference type="ARBA" id="ARBA00023004"/>
    </source>
</evidence>
<dbReference type="STRING" id="1121279.SAMN02745887_00239"/>
<gene>
    <name evidence="13" type="ORF">SAMN02745887_00239</name>
</gene>
<dbReference type="Gene3D" id="3.30.70.2740">
    <property type="match status" value="1"/>
</dbReference>
<keyword evidence="4" id="KW-0479">Metal-binding</keyword>
<organism evidence="13 14">
    <name type="scientific">Chitinimonas taiwanensis DSM 18899</name>
    <dbReference type="NCBI Taxonomy" id="1121279"/>
    <lineage>
        <taxon>Bacteria</taxon>
        <taxon>Pseudomonadati</taxon>
        <taxon>Pseudomonadota</taxon>
        <taxon>Betaproteobacteria</taxon>
        <taxon>Neisseriales</taxon>
        <taxon>Chitinibacteraceae</taxon>
        <taxon>Chitinimonas</taxon>
    </lineage>
</organism>
<dbReference type="SUPFAM" id="SSF55103">
    <property type="entry name" value="FAD-linked oxidases, C-terminal domain"/>
    <property type="match status" value="1"/>
</dbReference>
<dbReference type="InterPro" id="IPR016171">
    <property type="entry name" value="Vanillyl_alc_oxidase_C-sub2"/>
</dbReference>
<dbReference type="InterPro" id="IPR016166">
    <property type="entry name" value="FAD-bd_PCMH"/>
</dbReference>
<evidence type="ECO:0000256" key="5">
    <source>
        <dbReference type="ARBA" id="ARBA00022827"/>
    </source>
</evidence>
<dbReference type="EMBL" id="FPKR01000001">
    <property type="protein sequence ID" value="SFZ70554.1"/>
    <property type="molecule type" value="Genomic_DNA"/>
</dbReference>
<reference evidence="13 14" key="1">
    <citation type="submission" date="2016-11" db="EMBL/GenBank/DDBJ databases">
        <authorList>
            <person name="Jaros S."/>
            <person name="Januszkiewicz K."/>
            <person name="Wedrychowicz H."/>
        </authorList>
    </citation>
    <scope>NUCLEOTIDE SEQUENCE [LARGE SCALE GENOMIC DNA]</scope>
    <source>
        <strain evidence="13 14">DSM 18899</strain>
    </source>
</reference>
<dbReference type="GO" id="GO:0051536">
    <property type="term" value="F:iron-sulfur cluster binding"/>
    <property type="evidence" value="ECO:0007669"/>
    <property type="project" value="UniProtKB-KW"/>
</dbReference>
<dbReference type="Gene3D" id="3.30.43.10">
    <property type="entry name" value="Uridine Diphospho-n-acetylenolpyruvylglucosamine Reductase, domain 2"/>
    <property type="match status" value="1"/>
</dbReference>
<evidence type="ECO:0000256" key="1">
    <source>
        <dbReference type="ARBA" id="ARBA00001974"/>
    </source>
</evidence>
<evidence type="ECO:0000313" key="13">
    <source>
        <dbReference type="EMBL" id="SFZ70554.1"/>
    </source>
</evidence>